<dbReference type="RefSeq" id="WP_027276111.1">
    <property type="nucleotide sequence ID" value="NZ_BRLH01000007.1"/>
</dbReference>
<dbReference type="InterPro" id="IPR005546">
    <property type="entry name" value="Autotransporte_beta"/>
</dbReference>
<feature type="chain" id="PRO_5043988870" description="Autotransporter domain-containing protein" evidence="2">
    <location>
        <begin position="50"/>
        <end position="1876"/>
    </location>
</feature>
<dbReference type="Gene3D" id="2.160.20.20">
    <property type="match status" value="1"/>
</dbReference>
<dbReference type="NCBIfam" id="TIGR01414">
    <property type="entry name" value="autotrans_barl"/>
    <property type="match status" value="1"/>
</dbReference>
<dbReference type="InterPro" id="IPR036709">
    <property type="entry name" value="Autotransporte_beta_dom_sf"/>
</dbReference>
<dbReference type="SMART" id="SM00710">
    <property type="entry name" value="PbH1"/>
    <property type="match status" value="8"/>
</dbReference>
<dbReference type="GO" id="GO:0019867">
    <property type="term" value="C:outer membrane"/>
    <property type="evidence" value="ECO:0007669"/>
    <property type="project" value="InterPro"/>
</dbReference>
<dbReference type="PROSITE" id="PS51208">
    <property type="entry name" value="AUTOTRANSPORTER"/>
    <property type="match status" value="1"/>
</dbReference>
<comment type="caution">
    <text evidence="4">The sequence shown here is derived from an EMBL/GenBank/DDBJ whole genome shotgun (WGS) entry which is preliminary data.</text>
</comment>
<evidence type="ECO:0000259" key="3">
    <source>
        <dbReference type="PROSITE" id="PS51208"/>
    </source>
</evidence>
<dbReference type="PANTHER" id="PTHR35037">
    <property type="entry name" value="C-TERMINAL REGION OF AIDA-LIKE PROTEIN"/>
    <property type="match status" value="1"/>
</dbReference>
<keyword evidence="5" id="KW-1185">Reference proteome</keyword>
<dbReference type="Gene3D" id="2.40.128.130">
    <property type="entry name" value="Autotransporter beta-domain"/>
    <property type="match status" value="1"/>
</dbReference>
<keyword evidence="2" id="KW-0732">Signal</keyword>
<dbReference type="InterPro" id="IPR012332">
    <property type="entry name" value="Autotransporter_pectin_lyase_C"/>
</dbReference>
<feature type="compositionally biased region" description="Basic and acidic residues" evidence="1">
    <location>
        <begin position="1"/>
        <end position="13"/>
    </location>
</feature>
<evidence type="ECO:0000256" key="1">
    <source>
        <dbReference type="SAM" id="MobiDB-lite"/>
    </source>
</evidence>
<dbReference type="Pfam" id="PF03797">
    <property type="entry name" value="Autotransporter"/>
    <property type="match status" value="1"/>
</dbReference>
<feature type="signal peptide" evidence="2">
    <location>
        <begin position="1"/>
        <end position="49"/>
    </location>
</feature>
<feature type="domain" description="Autotransporter" evidence="3">
    <location>
        <begin position="1597"/>
        <end position="1876"/>
    </location>
</feature>
<accession>A0AAV5N3L5</accession>
<gene>
    <name evidence="4" type="ORF">SOASR030_27950</name>
</gene>
<proteinExistence type="predicted"/>
<dbReference type="InterPro" id="IPR006315">
    <property type="entry name" value="OM_autotransptr_brl_dom"/>
</dbReference>
<evidence type="ECO:0000256" key="2">
    <source>
        <dbReference type="SAM" id="SignalP"/>
    </source>
</evidence>
<dbReference type="SMART" id="SM00869">
    <property type="entry name" value="Autotransporter"/>
    <property type="match status" value="1"/>
</dbReference>
<dbReference type="InterPro" id="IPR011050">
    <property type="entry name" value="Pectin_lyase_fold/virulence"/>
</dbReference>
<name>A0AAV5N3L5_9GAMM</name>
<dbReference type="EMBL" id="BRLH01000007">
    <property type="protein sequence ID" value="GKX56683.1"/>
    <property type="molecule type" value="Genomic_DNA"/>
</dbReference>
<dbReference type="InterPro" id="IPR051551">
    <property type="entry name" value="Autotransporter_adhesion"/>
</dbReference>
<feature type="region of interest" description="Disordered" evidence="1">
    <location>
        <begin position="1"/>
        <end position="24"/>
    </location>
</feature>
<dbReference type="SUPFAM" id="SSF51126">
    <property type="entry name" value="Pectin lyase-like"/>
    <property type="match status" value="1"/>
</dbReference>
<evidence type="ECO:0000313" key="5">
    <source>
        <dbReference type="Proteomes" id="UP001058124"/>
    </source>
</evidence>
<dbReference type="PANTHER" id="PTHR35037:SF3">
    <property type="entry name" value="C-TERMINAL REGION OF AIDA-LIKE PROTEIN"/>
    <property type="match status" value="1"/>
</dbReference>
<evidence type="ECO:0000313" key="4">
    <source>
        <dbReference type="EMBL" id="GKX56683.1"/>
    </source>
</evidence>
<reference evidence="4" key="1">
    <citation type="submission" date="2022-06" db="EMBL/GenBank/DDBJ databases">
        <title>Draft genome sequences of Leminorella grimontii str. JCM5902.</title>
        <authorList>
            <person name="Wakabayashi Y."/>
            <person name="Kojima K."/>
        </authorList>
    </citation>
    <scope>NUCLEOTIDE SEQUENCE</scope>
    <source>
        <strain evidence="4">JCM 5902</strain>
    </source>
</reference>
<protein>
    <recommendedName>
        <fullName evidence="3">Autotransporter domain-containing protein</fullName>
    </recommendedName>
</protein>
<sequence>MKYGKFPEQRKAIEPPSGVSKGLKARNALRPSALVAAVAMALGSGSAWADNCSSSSSITSSGITCTSATDAAELTVTGATVNAAGTGILVSSTNGGTSSLTLTDSSITANPSTAMGGILVYGNVSDNSITLNGNNTLNFGPNADTAVQAGAGTGNSTVTVNGTLNLTNAGASNTADGLEASSTAGNVTINHHGNGTIDVAGGHALFAITGGTGIATIVADGGAVLKTTGSNSSTIQGISNTLVSIQSNADIHAAGQGSIGIEAQTGLAGQASITNGGTVNAAATGIQIFTNGGDAVINNSGNVSGGAGQYLADGIHVNSGAHSTINDLNGSTITATQGGISSRTRGQDTNTIVNSNSRIIVDDSALLAATPSHSLIGIDNFLETANLNSLGNAVVVYDGTSSGGITLTGNHATTDSLIGIRSYVEQGNLGHADITASGDITVSKLSGSASGYFVYGIEAISRGEGNSLIKYNGGTLTVTDSVTSGSGTTGFGLVSWSDGGSASVSTGVGTSVNTIGESVTAIHVSAGTDGDAVAITNSTISTNGDTAHGVSVASNLGNATIVNTGDISLSGEFADGLLAQVSAAAGLGKVSVGNQGDITSLAGSGINAYNAGTGDVLIANEGDITAGVHAIAAGSASGKVEVSNSGALHGTGVNYAGIYINAGGVSLLDNAGDITTDAGTGIFAMGQDAITIIHREGAKITSNVQDGLTTAAMGYGSAIHTGITNTASTGDVNVYAYGDAETFGSVLPAYAIYADNHGSGNVLIDAKGQVINHNTVADSAALRAHSHNAAGDVAIRYENDTDALSISTVADRGHGIHASSSGGDTTINVVKANLIQTAGEAAHGIVASATGAGKVNVLVEDAVINVSGADSAGILAVGDSDVTVVSNAEINNDALGVSASMADGISIGVSVSGDATVIAQNDITLDGGAASAGSHGILADHGANSTGDNKISYSNGTILTKQNEQRAIESNHYGTAGSIRIENSGTLTTLGDNSTGIATRVGNATGNITILNTGEISTQGNGSGFFGSHAMAAQTHGGDITIQNEGALSTKGNDVDGIWANVAAAGVNGTITITNKANIATHGDNSRAIAAHSEGGDIVITNVADIRSSGDNAMGIYANVNNGGDVTITNTGEITTTDEHGILGMTASGNVSIVSLNNITTSQANGIRDNHGLEAKTNASGKASVEHDNGTIKVSGNTAGGGNSIAIAAWDNGSNATDVDGYIHLGANSLIDATQGVGGLFLGVSGTGTIDIDTGAQVHGGTNDGYGVKLTGVGSTANHTVNNHGVIDAMSDNAITGSIVGGSALIENYGTVTGYMTFANGTAVTFNNYSPNSFDIRNFADTDGDGVRDTKGVAISTFGGASSVFNNAANGVVRLVTVSGERFVNTSGQYLADGLSHYDTSRSGIVQGQMLNLGSFTNSGAIDLSQNGLTGDTLVISGSGTAGVNGGGQFVSDGGVVKMDTVVNRGGSSTQSDILVVDNATASGAPTVLALNTLKGQVGLSEKEGIKLVEVLGTSDANAFTLGQYVENGPFEYGLFRGSLTNAADQSWYLRNYDENGRPMFRATVGAYLANQTAATGLFVHSLHDRLGEPQFTHAYKDGYSPSVWLRIVGNHTDSKAADGLFDQDTDSSLVHLGGELANWTSNGDDRWHVGIMGAYGQSETDSTLQRSGKSSTGKIEGYSLGAYATWYANQNMKAPTGLYLDGWMQYSWFDNTVSGDGDPKESYNSKVMTASLESGYAFVAHDAPARQWIIEPQAQVVYSDYRADSVTDSRGMRVDNGDADSVMTRLGVRTYSRSTLGDNAFQPFVEANWLYNNAKNTLNFNGYTVKDGMPKNRYEVKVGVQGEIVKGLQVWGHFSGTGGEQYGDYGGTLGVKKTF</sequence>
<organism evidence="4 5">
    <name type="scientific">Leminorella grimontii</name>
    <dbReference type="NCBI Taxonomy" id="82981"/>
    <lineage>
        <taxon>Bacteria</taxon>
        <taxon>Pseudomonadati</taxon>
        <taxon>Pseudomonadota</taxon>
        <taxon>Gammaproteobacteria</taxon>
        <taxon>Enterobacterales</taxon>
        <taxon>Budviciaceae</taxon>
        <taxon>Leminorella</taxon>
    </lineage>
</organism>
<dbReference type="InterPro" id="IPR006626">
    <property type="entry name" value="PbH1"/>
</dbReference>
<dbReference type="Proteomes" id="UP001058124">
    <property type="component" value="Unassembled WGS sequence"/>
</dbReference>
<dbReference type="SUPFAM" id="SSF103515">
    <property type="entry name" value="Autotransporter"/>
    <property type="match status" value="1"/>
</dbReference>